<protein>
    <submittedName>
        <fullName evidence="7">Uncharacterized protein LOC103518318</fullName>
    </submittedName>
</protein>
<proteinExistence type="predicted"/>
<evidence type="ECO:0000256" key="3">
    <source>
        <dbReference type="ARBA" id="ARBA00022833"/>
    </source>
</evidence>
<dbReference type="STRING" id="121845.A0A1S3DH78"/>
<dbReference type="RefSeq" id="XP_008481603.1">
    <property type="nucleotide sequence ID" value="XM_008483381.1"/>
</dbReference>
<accession>A0A1S3DH78</accession>
<feature type="domain" description="PHD-type" evidence="5">
    <location>
        <begin position="1"/>
        <end position="56"/>
    </location>
</feature>
<dbReference type="CDD" id="cd15489">
    <property type="entry name" value="PHD_SF"/>
    <property type="match status" value="1"/>
</dbReference>
<dbReference type="Pfam" id="PF25298">
    <property type="entry name" value="Baculo_FP_2nd"/>
    <property type="match status" value="1"/>
</dbReference>
<dbReference type="GeneID" id="103518318"/>
<evidence type="ECO:0000313" key="7">
    <source>
        <dbReference type="RefSeq" id="XP_008481603.1"/>
    </source>
</evidence>
<dbReference type="InterPro" id="IPR011011">
    <property type="entry name" value="Znf_FYVE_PHD"/>
</dbReference>
<name>A0A1S3DH78_DIACI</name>
<keyword evidence="1" id="KW-0479">Metal-binding</keyword>
<dbReference type="InterPro" id="IPR057251">
    <property type="entry name" value="FP_C"/>
</dbReference>
<dbReference type="Gene3D" id="3.30.40.10">
    <property type="entry name" value="Zinc/RING finger domain, C3HC4 (zinc finger)"/>
    <property type="match status" value="1"/>
</dbReference>
<keyword evidence="2 4" id="KW-0863">Zinc-finger</keyword>
<dbReference type="OMA" id="CITCNIL"/>
<reference evidence="7" key="1">
    <citation type="submission" date="2025-08" db="UniProtKB">
        <authorList>
            <consortium name="RefSeq"/>
        </authorList>
    </citation>
    <scope>IDENTIFICATION</scope>
</reference>
<dbReference type="SUPFAM" id="SSF57903">
    <property type="entry name" value="FYVE/PHD zinc finger"/>
    <property type="match status" value="1"/>
</dbReference>
<dbReference type="AlphaFoldDB" id="A0A1S3DH78"/>
<dbReference type="PROSITE" id="PS50016">
    <property type="entry name" value="ZF_PHD_2"/>
    <property type="match status" value="1"/>
</dbReference>
<gene>
    <name evidence="7" type="primary">LOC103518318</name>
</gene>
<dbReference type="PANTHER" id="PTHR11505">
    <property type="entry name" value="L1 TRANSPOSABLE ELEMENT-RELATED"/>
    <property type="match status" value="1"/>
</dbReference>
<dbReference type="GO" id="GO:0008270">
    <property type="term" value="F:zinc ion binding"/>
    <property type="evidence" value="ECO:0007669"/>
    <property type="project" value="UniProtKB-KW"/>
</dbReference>
<evidence type="ECO:0000313" key="6">
    <source>
        <dbReference type="Proteomes" id="UP000079169"/>
    </source>
</evidence>
<dbReference type="InterPro" id="IPR001965">
    <property type="entry name" value="Znf_PHD"/>
</dbReference>
<dbReference type="Gene3D" id="3.30.70.1820">
    <property type="entry name" value="L1 transposable element, RRM domain"/>
    <property type="match status" value="1"/>
</dbReference>
<keyword evidence="3" id="KW-0862">Zinc</keyword>
<dbReference type="InterPro" id="IPR019787">
    <property type="entry name" value="Znf_PHD-finger"/>
</dbReference>
<dbReference type="SMART" id="SM00249">
    <property type="entry name" value="PHD"/>
    <property type="match status" value="1"/>
</dbReference>
<organism evidence="6 7">
    <name type="scientific">Diaphorina citri</name>
    <name type="common">Asian citrus psyllid</name>
    <dbReference type="NCBI Taxonomy" id="121845"/>
    <lineage>
        <taxon>Eukaryota</taxon>
        <taxon>Metazoa</taxon>
        <taxon>Ecdysozoa</taxon>
        <taxon>Arthropoda</taxon>
        <taxon>Hexapoda</taxon>
        <taxon>Insecta</taxon>
        <taxon>Pterygota</taxon>
        <taxon>Neoptera</taxon>
        <taxon>Paraneoptera</taxon>
        <taxon>Hemiptera</taxon>
        <taxon>Sternorrhyncha</taxon>
        <taxon>Psylloidea</taxon>
        <taxon>Psyllidae</taxon>
        <taxon>Diaphorininae</taxon>
        <taxon>Diaphorina</taxon>
    </lineage>
</organism>
<sequence length="287" mass="33127">MQCITCNILIKRGDDNLTCKKCEKSAHFTCAGLTEAQVKVMKTDKTKWFCPECSKMEAPKPALQRTSSTDRNIQSMLEDMNKKISFMVAQLADTNAKVTALVEENKVLKLELNLKDKKITKMQERLDSFDQRLRINNIEITNLPEKKDEDIREVVKSVIRAAGYREIKDEDIQATHRVPKFNKNGKNIVVHLTSRWTRNKILQAAKKFRKTAKRGLSSKDVDAKLPDATIYISEHLCPAYKQLLNKTKAFARDKGYKHVWVHEGRILMKRKDEDKTIHIKSEEDLPI</sequence>
<dbReference type="InterPro" id="IPR004244">
    <property type="entry name" value="Transposase_22"/>
</dbReference>
<evidence type="ECO:0000256" key="2">
    <source>
        <dbReference type="ARBA" id="ARBA00022771"/>
    </source>
</evidence>
<dbReference type="KEGG" id="dci:103518318"/>
<evidence type="ECO:0000256" key="4">
    <source>
        <dbReference type="PROSITE-ProRule" id="PRU00146"/>
    </source>
</evidence>
<evidence type="ECO:0000259" key="5">
    <source>
        <dbReference type="PROSITE" id="PS50016"/>
    </source>
</evidence>
<evidence type="ECO:0000256" key="1">
    <source>
        <dbReference type="ARBA" id="ARBA00022723"/>
    </source>
</evidence>
<dbReference type="PaxDb" id="121845-A0A1S3DH78"/>
<keyword evidence="6" id="KW-1185">Reference proteome</keyword>
<dbReference type="InterPro" id="IPR013083">
    <property type="entry name" value="Znf_RING/FYVE/PHD"/>
</dbReference>
<dbReference type="OrthoDB" id="6629698at2759"/>
<dbReference type="Proteomes" id="UP000079169">
    <property type="component" value="Unplaced"/>
</dbReference>
<dbReference type="Pfam" id="PF00628">
    <property type="entry name" value="PHD"/>
    <property type="match status" value="1"/>
</dbReference>